<dbReference type="Proteomes" id="UP000317835">
    <property type="component" value="Chromosome"/>
</dbReference>
<evidence type="ECO:0000313" key="4">
    <source>
        <dbReference type="Proteomes" id="UP000317835"/>
    </source>
</evidence>
<feature type="transmembrane region" description="Helical" evidence="2">
    <location>
        <begin position="98"/>
        <end position="116"/>
    </location>
</feature>
<dbReference type="AlphaFoldDB" id="A0A518GZE0"/>
<dbReference type="RefSeq" id="WP_145268469.1">
    <property type="nucleotide sequence ID" value="NZ_CP036426.1"/>
</dbReference>
<protein>
    <submittedName>
        <fullName evidence="3">Uncharacterized protein</fullName>
    </submittedName>
</protein>
<feature type="region of interest" description="Disordered" evidence="1">
    <location>
        <begin position="149"/>
        <end position="180"/>
    </location>
</feature>
<keyword evidence="2" id="KW-1133">Transmembrane helix</keyword>
<sequence length="180" mass="19239">MTNPHGLDPESESCLHRTRSAVMSVLALDGVLIAASGVLLRNRGPGMTLWPAEEAYRWSHLALLALMFLGSAIRLIGTARPVLADPSRRARRFLGSHLLGALFGLAALPLGFAYGWAVRPQLAAVGPFWAVGLVLGLLSLPRVDELTGFDQPMSPRRRARIGPGVAGASDQPRPPSLPRP</sequence>
<dbReference type="EMBL" id="CP036426">
    <property type="protein sequence ID" value="QDV33949.1"/>
    <property type="molecule type" value="Genomic_DNA"/>
</dbReference>
<feature type="transmembrane region" description="Helical" evidence="2">
    <location>
        <begin position="21"/>
        <end position="40"/>
    </location>
</feature>
<evidence type="ECO:0000313" key="3">
    <source>
        <dbReference type="EMBL" id="QDV33949.1"/>
    </source>
</evidence>
<evidence type="ECO:0000256" key="1">
    <source>
        <dbReference type="SAM" id="MobiDB-lite"/>
    </source>
</evidence>
<name>A0A518GZE0_9BACT</name>
<accession>A0A518GZE0</accession>
<feature type="transmembrane region" description="Helical" evidence="2">
    <location>
        <begin position="122"/>
        <end position="140"/>
    </location>
</feature>
<keyword evidence="2" id="KW-0812">Transmembrane</keyword>
<keyword evidence="2" id="KW-0472">Membrane</keyword>
<proteinExistence type="predicted"/>
<evidence type="ECO:0000256" key="2">
    <source>
        <dbReference type="SAM" id="Phobius"/>
    </source>
</evidence>
<keyword evidence="4" id="KW-1185">Reference proteome</keyword>
<dbReference type="OrthoDB" id="278677at2"/>
<dbReference type="KEGG" id="tpla:ElP_18300"/>
<gene>
    <name evidence="3" type="ORF">ElP_18300</name>
</gene>
<feature type="transmembrane region" description="Helical" evidence="2">
    <location>
        <begin position="60"/>
        <end position="77"/>
    </location>
</feature>
<organism evidence="3 4">
    <name type="scientific">Tautonia plasticadhaerens</name>
    <dbReference type="NCBI Taxonomy" id="2527974"/>
    <lineage>
        <taxon>Bacteria</taxon>
        <taxon>Pseudomonadati</taxon>
        <taxon>Planctomycetota</taxon>
        <taxon>Planctomycetia</taxon>
        <taxon>Isosphaerales</taxon>
        <taxon>Isosphaeraceae</taxon>
        <taxon>Tautonia</taxon>
    </lineage>
</organism>
<reference evidence="3 4" key="1">
    <citation type="submission" date="2019-02" db="EMBL/GenBank/DDBJ databases">
        <title>Deep-cultivation of Planctomycetes and their phenomic and genomic characterization uncovers novel biology.</title>
        <authorList>
            <person name="Wiegand S."/>
            <person name="Jogler M."/>
            <person name="Boedeker C."/>
            <person name="Pinto D."/>
            <person name="Vollmers J."/>
            <person name="Rivas-Marin E."/>
            <person name="Kohn T."/>
            <person name="Peeters S.H."/>
            <person name="Heuer A."/>
            <person name="Rast P."/>
            <person name="Oberbeckmann S."/>
            <person name="Bunk B."/>
            <person name="Jeske O."/>
            <person name="Meyerdierks A."/>
            <person name="Storesund J.E."/>
            <person name="Kallscheuer N."/>
            <person name="Luecker S."/>
            <person name="Lage O.M."/>
            <person name="Pohl T."/>
            <person name="Merkel B.J."/>
            <person name="Hornburger P."/>
            <person name="Mueller R.-W."/>
            <person name="Bruemmer F."/>
            <person name="Labrenz M."/>
            <person name="Spormann A.M."/>
            <person name="Op den Camp H."/>
            <person name="Overmann J."/>
            <person name="Amann R."/>
            <person name="Jetten M.S.M."/>
            <person name="Mascher T."/>
            <person name="Medema M.H."/>
            <person name="Devos D.P."/>
            <person name="Kaster A.-K."/>
            <person name="Ovreas L."/>
            <person name="Rohde M."/>
            <person name="Galperin M.Y."/>
            <person name="Jogler C."/>
        </authorList>
    </citation>
    <scope>NUCLEOTIDE SEQUENCE [LARGE SCALE GENOMIC DNA]</scope>
    <source>
        <strain evidence="3 4">ElP</strain>
    </source>
</reference>